<organism evidence="2 3">
    <name type="scientific">Pelodictyon luteolum</name>
    <dbReference type="NCBI Taxonomy" id="1100"/>
    <lineage>
        <taxon>Bacteria</taxon>
        <taxon>Pseudomonadati</taxon>
        <taxon>Chlorobiota</taxon>
        <taxon>Chlorobiia</taxon>
        <taxon>Chlorobiales</taxon>
        <taxon>Chlorobiaceae</taxon>
        <taxon>Chlorobium/Pelodictyon group</taxon>
        <taxon>Pelodictyon</taxon>
    </lineage>
</organism>
<dbReference type="AlphaFoldDB" id="A0A165LIE5"/>
<evidence type="ECO:0000313" key="2">
    <source>
        <dbReference type="EMBL" id="KZK74082.1"/>
    </source>
</evidence>
<gene>
    <name evidence="2" type="ORF">A3K90_07645</name>
</gene>
<keyword evidence="1" id="KW-0472">Membrane</keyword>
<dbReference type="Proteomes" id="UP000076481">
    <property type="component" value="Unassembled WGS sequence"/>
</dbReference>
<dbReference type="RefSeq" id="WP_303681906.1">
    <property type="nucleotide sequence ID" value="NZ_LVWG01000032.1"/>
</dbReference>
<proteinExistence type="predicted"/>
<feature type="transmembrane region" description="Helical" evidence="1">
    <location>
        <begin position="21"/>
        <end position="43"/>
    </location>
</feature>
<keyword evidence="1" id="KW-0812">Transmembrane</keyword>
<evidence type="ECO:0000313" key="3">
    <source>
        <dbReference type="Proteomes" id="UP000076481"/>
    </source>
</evidence>
<keyword evidence="1" id="KW-1133">Transmembrane helix</keyword>
<reference evidence="2 3" key="1">
    <citation type="submission" date="2016-03" db="EMBL/GenBank/DDBJ databases">
        <title>Speciation and ecological success in dimly lit waters: horizontal gene transfer in a green sulfur bacteria bloom unveiled by metagenomic assembly.</title>
        <authorList>
            <person name="Llorens-Mares T."/>
            <person name="Liu Z."/>
            <person name="Allen L.Z."/>
            <person name="Rusch D.B."/>
            <person name="Craig M.T."/>
            <person name="Dupont C.L."/>
            <person name="Bryant D.A."/>
            <person name="Casamayor E.O."/>
        </authorList>
    </citation>
    <scope>NUCLEOTIDE SEQUENCE [LARGE SCALE GENOMIC DNA]</scope>
    <source>
        <strain evidence="2">CIII</strain>
    </source>
</reference>
<name>A0A165LIE5_PELLU</name>
<evidence type="ECO:0000256" key="1">
    <source>
        <dbReference type="SAM" id="Phobius"/>
    </source>
</evidence>
<protein>
    <submittedName>
        <fullName evidence="2">Uncharacterized protein</fullName>
    </submittedName>
</protein>
<accession>A0A165LIE5</accession>
<dbReference type="EMBL" id="LVWG01000032">
    <property type="protein sequence ID" value="KZK74082.1"/>
    <property type="molecule type" value="Genomic_DNA"/>
</dbReference>
<sequence>MKSNPADTGAPLKRSLKKGSGLLMVMSLLGFLGFLSIVLWINWPKPRPEPEPLSPAVKSLIERIPGNSDAIIYLGMKDVRKSRFWQEVLPDSLRDMPLFEAPETLQKLMTAAAIIPARDIDTLLVSFRKSGYRDQHFLCVAKGPFASKLSPELLRRASRETDIIAGQQCYGIDSTLWISRTGPGEAVLADNKTMLSGYLNPEGSFLARDSLAVAMIEKVAYKSHLWFALPSAAWTSSALKSLTSKNTDVNALGNLNRIQHLALSVQMNDGIKTETEWVYKTKQAAWFASTFLWGAVKLSAMSTERTTPETRALLEKIQIQQNLESVIVRADLPLETFTQTTESSDRNN</sequence>
<comment type="caution">
    <text evidence="2">The sequence shown here is derived from an EMBL/GenBank/DDBJ whole genome shotgun (WGS) entry which is preliminary data.</text>
</comment>